<evidence type="ECO:0000256" key="7">
    <source>
        <dbReference type="SAM" id="MobiDB-lite"/>
    </source>
</evidence>
<feature type="region of interest" description="Disordered" evidence="7">
    <location>
        <begin position="119"/>
        <end position="154"/>
    </location>
</feature>
<dbReference type="GO" id="GO:0004222">
    <property type="term" value="F:metalloendopeptidase activity"/>
    <property type="evidence" value="ECO:0007669"/>
    <property type="project" value="InterPro"/>
</dbReference>
<feature type="domain" description="Peptidase M48" evidence="8">
    <location>
        <begin position="16"/>
        <end position="89"/>
    </location>
</feature>
<dbReference type="InterPro" id="IPR001915">
    <property type="entry name" value="Peptidase_M48"/>
</dbReference>
<keyword evidence="10" id="KW-1185">Reference proteome</keyword>
<evidence type="ECO:0000313" key="10">
    <source>
        <dbReference type="Proteomes" id="UP001211907"/>
    </source>
</evidence>
<sequence>MVADLSGRAVDIAAPYLSTLPYSRLMEIEADVIGLFLMAVAGYNPDRASEFWTYLATIETKNSDPSSSLFTEFISTHPSHEHRAHELAKHEPAAREIYRVHKRIEDALRIKLARERQLSSLQPSRSGKSIASAGTTTNNNNNGDSNNNIFGTGTSKSTTELDRVNHGMYEVLQEFAESHDVFWYARQDFDVKFVEKEKSIVEEIVVDS</sequence>
<keyword evidence="5 6" id="KW-0482">Metalloprotease</keyword>
<dbReference type="InterPro" id="IPR051156">
    <property type="entry name" value="Mito/Outer_Membr_Metalloprot"/>
</dbReference>
<evidence type="ECO:0000256" key="1">
    <source>
        <dbReference type="ARBA" id="ARBA00022670"/>
    </source>
</evidence>
<dbReference type="EMBL" id="JADGJH010003797">
    <property type="protein sequence ID" value="KAJ3088741.1"/>
    <property type="molecule type" value="Genomic_DNA"/>
</dbReference>
<feature type="compositionally biased region" description="Low complexity" evidence="7">
    <location>
        <begin position="131"/>
        <end position="148"/>
    </location>
</feature>
<dbReference type="Pfam" id="PF01435">
    <property type="entry name" value="Peptidase_M48"/>
    <property type="match status" value="1"/>
</dbReference>
<accession>A0AAD5SP09</accession>
<dbReference type="AlphaFoldDB" id="A0AAD5SP09"/>
<comment type="cofactor">
    <cofactor evidence="6">
        <name>Zn(2+)</name>
        <dbReference type="ChEBI" id="CHEBI:29105"/>
    </cofactor>
    <text evidence="6">Binds 1 zinc ion per subunit.</text>
</comment>
<feature type="compositionally biased region" description="Polar residues" evidence="7">
    <location>
        <begin position="119"/>
        <end position="129"/>
    </location>
</feature>
<evidence type="ECO:0000256" key="5">
    <source>
        <dbReference type="ARBA" id="ARBA00023049"/>
    </source>
</evidence>
<proteinExistence type="inferred from homology"/>
<keyword evidence="3 6" id="KW-0378">Hydrolase</keyword>
<dbReference type="PANTHER" id="PTHR22726">
    <property type="entry name" value="METALLOENDOPEPTIDASE OMA1"/>
    <property type="match status" value="1"/>
</dbReference>
<name>A0AAD5SP09_9FUNG</name>
<keyword evidence="2" id="KW-0479">Metal-binding</keyword>
<evidence type="ECO:0000313" key="9">
    <source>
        <dbReference type="EMBL" id="KAJ3088741.1"/>
    </source>
</evidence>
<keyword evidence="4 6" id="KW-0862">Zinc</keyword>
<dbReference type="GO" id="GO:0016020">
    <property type="term" value="C:membrane"/>
    <property type="evidence" value="ECO:0007669"/>
    <property type="project" value="TreeGrafter"/>
</dbReference>
<dbReference type="Proteomes" id="UP001211907">
    <property type="component" value="Unassembled WGS sequence"/>
</dbReference>
<comment type="caution">
    <text evidence="9">The sequence shown here is derived from an EMBL/GenBank/DDBJ whole genome shotgun (WGS) entry which is preliminary data.</text>
</comment>
<evidence type="ECO:0000256" key="4">
    <source>
        <dbReference type="ARBA" id="ARBA00022833"/>
    </source>
</evidence>
<reference evidence="9" key="1">
    <citation type="submission" date="2020-05" db="EMBL/GenBank/DDBJ databases">
        <title>Phylogenomic resolution of chytrid fungi.</title>
        <authorList>
            <person name="Stajich J.E."/>
            <person name="Amses K."/>
            <person name="Simmons R."/>
            <person name="Seto K."/>
            <person name="Myers J."/>
            <person name="Bonds A."/>
            <person name="Quandt C.A."/>
            <person name="Barry K."/>
            <person name="Liu P."/>
            <person name="Grigoriev I."/>
            <person name="Longcore J.E."/>
            <person name="James T.Y."/>
        </authorList>
    </citation>
    <scope>NUCLEOTIDE SEQUENCE</scope>
    <source>
        <strain evidence="9">JEL0513</strain>
    </source>
</reference>
<organism evidence="9 10">
    <name type="scientific">Physocladia obscura</name>
    <dbReference type="NCBI Taxonomy" id="109957"/>
    <lineage>
        <taxon>Eukaryota</taxon>
        <taxon>Fungi</taxon>
        <taxon>Fungi incertae sedis</taxon>
        <taxon>Chytridiomycota</taxon>
        <taxon>Chytridiomycota incertae sedis</taxon>
        <taxon>Chytridiomycetes</taxon>
        <taxon>Chytridiales</taxon>
        <taxon>Chytriomycetaceae</taxon>
        <taxon>Physocladia</taxon>
    </lineage>
</organism>
<protein>
    <recommendedName>
        <fullName evidence="8">Peptidase M48 domain-containing protein</fullName>
    </recommendedName>
</protein>
<comment type="similarity">
    <text evidence="6">Belongs to the peptidase M48 family.</text>
</comment>
<evidence type="ECO:0000256" key="3">
    <source>
        <dbReference type="ARBA" id="ARBA00022801"/>
    </source>
</evidence>
<keyword evidence="1 6" id="KW-0645">Protease</keyword>
<dbReference type="GO" id="GO:0051603">
    <property type="term" value="P:proteolysis involved in protein catabolic process"/>
    <property type="evidence" value="ECO:0007669"/>
    <property type="project" value="TreeGrafter"/>
</dbReference>
<evidence type="ECO:0000259" key="8">
    <source>
        <dbReference type="Pfam" id="PF01435"/>
    </source>
</evidence>
<dbReference type="PANTHER" id="PTHR22726:SF1">
    <property type="entry name" value="METALLOENDOPEPTIDASE OMA1, MITOCHONDRIAL"/>
    <property type="match status" value="1"/>
</dbReference>
<dbReference type="GO" id="GO:0046872">
    <property type="term" value="F:metal ion binding"/>
    <property type="evidence" value="ECO:0007669"/>
    <property type="project" value="UniProtKB-KW"/>
</dbReference>
<evidence type="ECO:0000256" key="6">
    <source>
        <dbReference type="RuleBase" id="RU003983"/>
    </source>
</evidence>
<evidence type="ECO:0000256" key="2">
    <source>
        <dbReference type="ARBA" id="ARBA00022723"/>
    </source>
</evidence>
<gene>
    <name evidence="9" type="ORF">HK100_007951</name>
</gene>